<reference evidence="1 2" key="1">
    <citation type="journal article" date="2023" name="Sci. Data">
        <title>Genome assembly of the Korean intertidal mud-creeper Batillaria attramentaria.</title>
        <authorList>
            <person name="Patra A.K."/>
            <person name="Ho P.T."/>
            <person name="Jun S."/>
            <person name="Lee S.J."/>
            <person name="Kim Y."/>
            <person name="Won Y.J."/>
        </authorList>
    </citation>
    <scope>NUCLEOTIDE SEQUENCE [LARGE SCALE GENOMIC DNA]</scope>
    <source>
        <strain evidence="1">Wonlab-2016</strain>
    </source>
</reference>
<sequence>RWFQPGTVRNSARGDLAVAVDSTGNQPTGETIVLSIIQLREQSRQGVIFSATSST</sequence>
<dbReference type="AlphaFoldDB" id="A0ABD0JPL9"/>
<evidence type="ECO:0000313" key="2">
    <source>
        <dbReference type="Proteomes" id="UP001519460"/>
    </source>
</evidence>
<name>A0ABD0JPL9_9CAEN</name>
<comment type="caution">
    <text evidence="1">The sequence shown here is derived from an EMBL/GenBank/DDBJ whole genome shotgun (WGS) entry which is preliminary data.</text>
</comment>
<evidence type="ECO:0000313" key="1">
    <source>
        <dbReference type="EMBL" id="KAK7476944.1"/>
    </source>
</evidence>
<organism evidence="1 2">
    <name type="scientific">Batillaria attramentaria</name>
    <dbReference type="NCBI Taxonomy" id="370345"/>
    <lineage>
        <taxon>Eukaryota</taxon>
        <taxon>Metazoa</taxon>
        <taxon>Spiralia</taxon>
        <taxon>Lophotrochozoa</taxon>
        <taxon>Mollusca</taxon>
        <taxon>Gastropoda</taxon>
        <taxon>Caenogastropoda</taxon>
        <taxon>Sorbeoconcha</taxon>
        <taxon>Cerithioidea</taxon>
        <taxon>Batillariidae</taxon>
        <taxon>Batillaria</taxon>
    </lineage>
</organism>
<dbReference type="EMBL" id="JACVVK020000361">
    <property type="protein sequence ID" value="KAK7476944.1"/>
    <property type="molecule type" value="Genomic_DNA"/>
</dbReference>
<keyword evidence="2" id="KW-1185">Reference proteome</keyword>
<dbReference type="Proteomes" id="UP001519460">
    <property type="component" value="Unassembled WGS sequence"/>
</dbReference>
<gene>
    <name evidence="1" type="ORF">BaRGS_00031803</name>
</gene>
<protein>
    <submittedName>
        <fullName evidence="1">Uncharacterized protein</fullName>
    </submittedName>
</protein>
<proteinExistence type="predicted"/>
<feature type="non-terminal residue" evidence="1">
    <location>
        <position position="1"/>
    </location>
</feature>
<accession>A0ABD0JPL9</accession>